<evidence type="ECO:0000256" key="1">
    <source>
        <dbReference type="SAM" id="MobiDB-lite"/>
    </source>
</evidence>
<feature type="compositionally biased region" description="Low complexity" evidence="1">
    <location>
        <begin position="72"/>
        <end position="89"/>
    </location>
</feature>
<dbReference type="EMBL" id="BAAATD010000006">
    <property type="protein sequence ID" value="GAA2605963.1"/>
    <property type="molecule type" value="Genomic_DNA"/>
</dbReference>
<sequence>MFTTKAVLVAASAAGAVAVGGVTWAATGQSSLGLPGGAPKSPVAAQKVRDALPAAPATACLPKDKLPKVPDAKAPNVPNVPNAPKAPDASKPNLPNVPGAPQDVPGVPKNVPGAPKDLPSLPKADVPAVPKDVPNVPKDVPGVPKDVPALPACPPGTGRVPSPAPSTLPTDAPKPNLPSLPKVPGVPKKPDCGQLPPAVQLGGSIEKTFIAPKGLRFASAKSAFIEVKSRKICTITQKWTGAAGQWLTVERLKVPAGVTERELRKALRLPQTGGRQISLNGGLAWQSPANGGVLLYDQNGYSLFVNGSRVMSGGLQDLTGALHQAK</sequence>
<name>A0ABN3PXS7_9ACTN</name>
<evidence type="ECO:0000313" key="3">
    <source>
        <dbReference type="Proteomes" id="UP001501509"/>
    </source>
</evidence>
<keyword evidence="3" id="KW-1185">Reference proteome</keyword>
<accession>A0ABN3PXS7</accession>
<proteinExistence type="predicted"/>
<comment type="caution">
    <text evidence="2">The sequence shown here is derived from an EMBL/GenBank/DDBJ whole genome shotgun (WGS) entry which is preliminary data.</text>
</comment>
<dbReference type="RefSeq" id="WP_344543801.1">
    <property type="nucleotide sequence ID" value="NZ_BAAATD010000006.1"/>
</dbReference>
<reference evidence="2 3" key="1">
    <citation type="journal article" date="2019" name="Int. J. Syst. Evol. Microbiol.">
        <title>The Global Catalogue of Microorganisms (GCM) 10K type strain sequencing project: providing services to taxonomists for standard genome sequencing and annotation.</title>
        <authorList>
            <consortium name="The Broad Institute Genomics Platform"/>
            <consortium name="The Broad Institute Genome Sequencing Center for Infectious Disease"/>
            <person name="Wu L."/>
            <person name="Ma J."/>
        </authorList>
    </citation>
    <scope>NUCLEOTIDE SEQUENCE [LARGE SCALE GENOMIC DNA]</scope>
    <source>
        <strain evidence="2 3">JCM 6833</strain>
    </source>
</reference>
<evidence type="ECO:0000313" key="2">
    <source>
        <dbReference type="EMBL" id="GAA2605963.1"/>
    </source>
</evidence>
<feature type="compositionally biased region" description="Basic and acidic residues" evidence="1">
    <location>
        <begin position="62"/>
        <end position="71"/>
    </location>
</feature>
<feature type="compositionally biased region" description="Low complexity" evidence="1">
    <location>
        <begin position="122"/>
        <end position="149"/>
    </location>
</feature>
<feature type="region of interest" description="Disordered" evidence="1">
    <location>
        <begin position="55"/>
        <end position="176"/>
    </location>
</feature>
<organism evidence="2 3">
    <name type="scientific">Actinomadura fulvescens</name>
    <dbReference type="NCBI Taxonomy" id="46160"/>
    <lineage>
        <taxon>Bacteria</taxon>
        <taxon>Bacillati</taxon>
        <taxon>Actinomycetota</taxon>
        <taxon>Actinomycetes</taxon>
        <taxon>Streptosporangiales</taxon>
        <taxon>Thermomonosporaceae</taxon>
        <taxon>Actinomadura</taxon>
    </lineage>
</organism>
<gene>
    <name evidence="2" type="ORF">GCM10010411_45130</name>
</gene>
<dbReference type="Proteomes" id="UP001501509">
    <property type="component" value="Unassembled WGS sequence"/>
</dbReference>
<protein>
    <submittedName>
        <fullName evidence="2">Uncharacterized protein</fullName>
    </submittedName>
</protein>